<comment type="catalytic activity">
    <reaction evidence="12">
        <text>5,6-dihydrouridine(47) in tRNA + NADP(+) = uridine(47) in tRNA + NADPH + H(+)</text>
        <dbReference type="Rhea" id="RHEA:53360"/>
        <dbReference type="Rhea" id="RHEA-COMP:13539"/>
        <dbReference type="Rhea" id="RHEA-COMP:13540"/>
        <dbReference type="ChEBI" id="CHEBI:15378"/>
        <dbReference type="ChEBI" id="CHEBI:57783"/>
        <dbReference type="ChEBI" id="CHEBI:58349"/>
        <dbReference type="ChEBI" id="CHEBI:65315"/>
        <dbReference type="ChEBI" id="CHEBI:74443"/>
        <dbReference type="EC" id="1.3.1.89"/>
    </reaction>
    <physiologicalReaction direction="right-to-left" evidence="12">
        <dbReference type="Rhea" id="RHEA:53362"/>
    </physiologicalReaction>
</comment>
<dbReference type="InterPro" id="IPR035587">
    <property type="entry name" value="DUS-like_FMN-bd"/>
</dbReference>
<keyword evidence="8" id="KW-0560">Oxidoreductase</keyword>
<comment type="caution">
    <text evidence="14">The sequence shown here is derived from an EMBL/GenBank/DDBJ whole genome shotgun (WGS) entry which is preliminary data.</text>
</comment>
<comment type="catalytic activity">
    <reaction evidence="9">
        <text>5,6-dihydrouridine(47) in tRNA + NAD(+) = uridine(47) in tRNA + NADH + H(+)</text>
        <dbReference type="Rhea" id="RHEA:53364"/>
        <dbReference type="Rhea" id="RHEA-COMP:13539"/>
        <dbReference type="Rhea" id="RHEA-COMP:13540"/>
        <dbReference type="ChEBI" id="CHEBI:15378"/>
        <dbReference type="ChEBI" id="CHEBI:57540"/>
        <dbReference type="ChEBI" id="CHEBI:57945"/>
        <dbReference type="ChEBI" id="CHEBI:65315"/>
        <dbReference type="ChEBI" id="CHEBI:74443"/>
        <dbReference type="EC" id="1.3.1.89"/>
    </reaction>
    <physiologicalReaction direction="right-to-left" evidence="9">
        <dbReference type="Rhea" id="RHEA:53366"/>
    </physiologicalReaction>
</comment>
<evidence type="ECO:0000256" key="6">
    <source>
        <dbReference type="ARBA" id="ARBA00022694"/>
    </source>
</evidence>
<dbReference type="InterPro" id="IPR013785">
    <property type="entry name" value="Aldolase_TIM"/>
</dbReference>
<evidence type="ECO:0000256" key="1">
    <source>
        <dbReference type="ARBA" id="ARBA00001917"/>
    </source>
</evidence>
<organism evidence="14 15">
    <name type="scientific">Micractinium conductrix</name>
    <dbReference type="NCBI Taxonomy" id="554055"/>
    <lineage>
        <taxon>Eukaryota</taxon>
        <taxon>Viridiplantae</taxon>
        <taxon>Chlorophyta</taxon>
        <taxon>core chlorophytes</taxon>
        <taxon>Trebouxiophyceae</taxon>
        <taxon>Chlorellales</taxon>
        <taxon>Chlorellaceae</taxon>
        <taxon>Chlorella clade</taxon>
        <taxon>Micractinium</taxon>
    </lineage>
</organism>
<evidence type="ECO:0000256" key="11">
    <source>
        <dbReference type="ARBA" id="ARBA00049447"/>
    </source>
</evidence>
<proteinExistence type="inferred from homology"/>
<dbReference type="InterPro" id="IPR018517">
    <property type="entry name" value="tRNA_hU_synthase_CS"/>
</dbReference>
<evidence type="ECO:0000256" key="7">
    <source>
        <dbReference type="ARBA" id="ARBA00022857"/>
    </source>
</evidence>
<evidence type="ECO:0000313" key="14">
    <source>
        <dbReference type="EMBL" id="PSC71507.1"/>
    </source>
</evidence>
<comment type="catalytic activity">
    <reaction evidence="11">
        <text>a 5,6-dihydrouridine in mRNA + NADP(+) = a uridine in mRNA + NADPH + H(+)</text>
        <dbReference type="Rhea" id="RHEA:69855"/>
        <dbReference type="Rhea" id="RHEA-COMP:14658"/>
        <dbReference type="Rhea" id="RHEA-COMP:17789"/>
        <dbReference type="ChEBI" id="CHEBI:15378"/>
        <dbReference type="ChEBI" id="CHEBI:57783"/>
        <dbReference type="ChEBI" id="CHEBI:58349"/>
        <dbReference type="ChEBI" id="CHEBI:65315"/>
        <dbReference type="ChEBI" id="CHEBI:74443"/>
    </reaction>
    <physiologicalReaction direction="right-to-left" evidence="11">
        <dbReference type="Rhea" id="RHEA:69857"/>
    </physiologicalReaction>
</comment>
<keyword evidence="15" id="KW-1185">Reference proteome</keyword>
<evidence type="ECO:0000256" key="4">
    <source>
        <dbReference type="ARBA" id="ARBA00022630"/>
    </source>
</evidence>
<dbReference type="PANTHER" id="PTHR45846">
    <property type="entry name" value="TRNA-DIHYDROURIDINE(47) SYNTHASE [NAD(P)(+)]-LIKE"/>
    <property type="match status" value="1"/>
</dbReference>
<evidence type="ECO:0000259" key="13">
    <source>
        <dbReference type="Pfam" id="PF01207"/>
    </source>
</evidence>
<protein>
    <recommendedName>
        <fullName evidence="3">tRNA-dihydrouridine(47) synthase [NAD(P)(+)]</fullName>
        <ecNumber evidence="3">1.3.1.89</ecNumber>
    </recommendedName>
</protein>
<feature type="domain" description="DUS-like FMN-binding" evidence="13">
    <location>
        <begin position="81"/>
        <end position="341"/>
    </location>
</feature>
<keyword evidence="7" id="KW-0521">NADP</keyword>
<dbReference type="AlphaFoldDB" id="A0A2P6VBN4"/>
<dbReference type="FunFam" id="3.20.20.70:FF:000494">
    <property type="match status" value="1"/>
</dbReference>
<dbReference type="EC" id="1.3.1.89" evidence="3"/>
<dbReference type="Gene3D" id="3.20.20.70">
    <property type="entry name" value="Aldolase class I"/>
    <property type="match status" value="1"/>
</dbReference>
<dbReference type="GO" id="GO:0102265">
    <property type="term" value="F:tRNA-dihydrouridine47 synthase activity"/>
    <property type="evidence" value="ECO:0007669"/>
    <property type="project" value="UniProtKB-EC"/>
</dbReference>
<comment type="catalytic activity">
    <reaction evidence="10">
        <text>a 5,6-dihydrouridine in mRNA + NAD(+) = a uridine in mRNA + NADH + H(+)</text>
        <dbReference type="Rhea" id="RHEA:69851"/>
        <dbReference type="Rhea" id="RHEA-COMP:14658"/>
        <dbReference type="Rhea" id="RHEA-COMP:17789"/>
        <dbReference type="ChEBI" id="CHEBI:15378"/>
        <dbReference type="ChEBI" id="CHEBI:57540"/>
        <dbReference type="ChEBI" id="CHEBI:57945"/>
        <dbReference type="ChEBI" id="CHEBI:65315"/>
        <dbReference type="ChEBI" id="CHEBI:74443"/>
    </reaction>
    <physiologicalReaction direction="right-to-left" evidence="10">
        <dbReference type="Rhea" id="RHEA:69853"/>
    </physiologicalReaction>
</comment>
<keyword evidence="4" id="KW-0285">Flavoprotein</keyword>
<dbReference type="STRING" id="554055.A0A2P6VBN4"/>
<evidence type="ECO:0000313" key="15">
    <source>
        <dbReference type="Proteomes" id="UP000239649"/>
    </source>
</evidence>
<evidence type="ECO:0000256" key="5">
    <source>
        <dbReference type="ARBA" id="ARBA00022643"/>
    </source>
</evidence>
<name>A0A2P6VBN4_9CHLO</name>
<comment type="cofactor">
    <cofactor evidence="1">
        <name>FMN</name>
        <dbReference type="ChEBI" id="CHEBI:58210"/>
    </cofactor>
</comment>
<comment type="similarity">
    <text evidence="2">Belongs to the Dus family. Dus3 subfamily.</text>
</comment>
<keyword evidence="5" id="KW-0288">FMN</keyword>
<dbReference type="Proteomes" id="UP000239649">
    <property type="component" value="Unassembled WGS sequence"/>
</dbReference>
<keyword evidence="6" id="KW-0819">tRNA processing</keyword>
<dbReference type="EMBL" id="LHPF02000014">
    <property type="protein sequence ID" value="PSC71507.1"/>
    <property type="molecule type" value="Genomic_DNA"/>
</dbReference>
<evidence type="ECO:0000256" key="9">
    <source>
        <dbReference type="ARBA" id="ARBA00048266"/>
    </source>
</evidence>
<dbReference type="PROSITE" id="PS01136">
    <property type="entry name" value="UPF0034"/>
    <property type="match status" value="1"/>
</dbReference>
<evidence type="ECO:0000256" key="3">
    <source>
        <dbReference type="ARBA" id="ARBA00012376"/>
    </source>
</evidence>
<gene>
    <name evidence="14" type="ORF">C2E20_5190</name>
</gene>
<sequence>MLARPQPGITSGMLRQSSRVALRNRRALHCAASAETEMAAPDAERQQQQQPRAPVEMLPLPAEQLARNAALAERLKGQLILAPLTRGNHLPFRRLCAGFGAQVTYGEMAFARQLVKGSRKELAMLRRADNEQCYIVQIATNVIDEGVRAARLAAEAGADGIDLNCGCPIYEATRRGLGAALLRKPAKLARLVNGIAVQSPLPLTVKVRLGESASKINVEEVVGLLESAGAAAVTVHGRTMEQRYKKPADWGLVGNVAAAHGVPLVGNGDVLTLYEARRRLDTSGCHAAMVGRGALIKPWLFQELKEGRELLPTAAERVAIYRQLVAYLKEHFRDDERGRRASFYFLPWHFNFFSRYRPMPESAYGAASLERPLLSTRWDSVACEELGETVEGLDPLERLLRCENEEAFGPLAEALWEAGSDADAEAALRRLAAEHLAEWEAQLRASAGDRRDGRDERQAEG</sequence>
<evidence type="ECO:0000256" key="12">
    <source>
        <dbReference type="ARBA" id="ARBA00049513"/>
    </source>
</evidence>
<dbReference type="GO" id="GO:0050660">
    <property type="term" value="F:flavin adenine dinucleotide binding"/>
    <property type="evidence" value="ECO:0007669"/>
    <property type="project" value="InterPro"/>
</dbReference>
<evidence type="ECO:0000256" key="8">
    <source>
        <dbReference type="ARBA" id="ARBA00023002"/>
    </source>
</evidence>
<evidence type="ECO:0000256" key="2">
    <source>
        <dbReference type="ARBA" id="ARBA00005451"/>
    </source>
</evidence>
<dbReference type="GO" id="GO:0003723">
    <property type="term" value="F:RNA binding"/>
    <property type="evidence" value="ECO:0007669"/>
    <property type="project" value="TreeGrafter"/>
</dbReference>
<dbReference type="OrthoDB" id="259935at2759"/>
<dbReference type="CDD" id="cd02801">
    <property type="entry name" value="DUS_like_FMN"/>
    <property type="match status" value="1"/>
</dbReference>
<dbReference type="SUPFAM" id="SSF51395">
    <property type="entry name" value="FMN-linked oxidoreductases"/>
    <property type="match status" value="1"/>
</dbReference>
<evidence type="ECO:0000256" key="10">
    <source>
        <dbReference type="ARBA" id="ARBA00048342"/>
    </source>
</evidence>
<accession>A0A2P6VBN4</accession>
<dbReference type="Pfam" id="PF01207">
    <property type="entry name" value="Dus"/>
    <property type="match status" value="1"/>
</dbReference>
<dbReference type="PANTHER" id="PTHR45846:SF1">
    <property type="entry name" value="TRNA-DIHYDROURIDINE(47) SYNTHASE [NAD(P)(+)]-LIKE"/>
    <property type="match status" value="1"/>
</dbReference>
<reference evidence="14 15" key="1">
    <citation type="journal article" date="2018" name="Plant J.">
        <title>Genome sequences of Chlorella sorokiniana UTEX 1602 and Micractinium conductrix SAG 241.80: implications to maltose excretion by a green alga.</title>
        <authorList>
            <person name="Arriola M.B."/>
            <person name="Velmurugan N."/>
            <person name="Zhang Y."/>
            <person name="Plunkett M.H."/>
            <person name="Hondzo H."/>
            <person name="Barney B.M."/>
        </authorList>
    </citation>
    <scope>NUCLEOTIDE SEQUENCE [LARGE SCALE GENOMIC DNA]</scope>
    <source>
        <strain evidence="14 15">SAG 241.80</strain>
    </source>
</reference>